<evidence type="ECO:0000313" key="1">
    <source>
        <dbReference type="EMBL" id="SPO38957.1"/>
    </source>
</evidence>
<reference evidence="1 2" key="1">
    <citation type="submission" date="2018-03" db="EMBL/GenBank/DDBJ databases">
        <authorList>
            <person name="Guldener U."/>
        </authorList>
    </citation>
    <scope>NUCLEOTIDE SEQUENCE [LARGE SCALE GENOMIC DNA]</scope>
    <source>
        <strain evidence="1 2">DAOM196992</strain>
    </source>
</reference>
<name>A0A5C3F5M0_9BASI</name>
<dbReference type="AlphaFoldDB" id="A0A5C3F5M0"/>
<sequence length="406" mass="45315">MRRSLVSGGATEAILQRMALVQLVFATGLRIGSLCSTDPRDDERFGMLQEDVEFRQEGPGTYLLVLHVHHLKGFQSAGTNRQSIHPRIPPLCLPTNVALEATPTLLNILVHRGALFEKGKHGRQIKSVRELLASKAAEFRGVGKEPHFCALAEDHLEMTDKFLSVKAACSALLRHAVNIGLKFGSFHMICHDFATQFATAYSAEVARLLLNHEQAKDTLHRNYTGGILNFNTIALWAGKLCEDRDQEIINILARLTYYEQRANGPGVQALAEESASGVPPVQSKGHVHCHSKNRPAEQLEADCAKDQAYRQLKDTFDDASKEVEVRTVIKVFENHKFNQQHLKANKVFNSMAEGKAKRLCELAMSKLVSARTALQTCRQHILRILAERTKLLSPGKQARSNRDLYQ</sequence>
<dbReference type="EMBL" id="OOIP01000012">
    <property type="protein sequence ID" value="SPO38957.1"/>
    <property type="molecule type" value="Genomic_DNA"/>
</dbReference>
<gene>
    <name evidence="1" type="ORF">PSFLO_04436</name>
</gene>
<dbReference type="Proteomes" id="UP000323386">
    <property type="component" value="Unassembled WGS sequence"/>
</dbReference>
<proteinExistence type="predicted"/>
<dbReference type="OrthoDB" id="10611004at2759"/>
<evidence type="ECO:0000313" key="2">
    <source>
        <dbReference type="Proteomes" id="UP000323386"/>
    </source>
</evidence>
<accession>A0A5C3F5M0</accession>
<organism evidence="1 2">
    <name type="scientific">Pseudozyma flocculosa</name>
    <dbReference type="NCBI Taxonomy" id="84751"/>
    <lineage>
        <taxon>Eukaryota</taxon>
        <taxon>Fungi</taxon>
        <taxon>Dikarya</taxon>
        <taxon>Basidiomycota</taxon>
        <taxon>Ustilaginomycotina</taxon>
        <taxon>Ustilaginomycetes</taxon>
        <taxon>Ustilaginales</taxon>
        <taxon>Ustilaginaceae</taxon>
        <taxon>Pseudozyma</taxon>
    </lineage>
</organism>
<protein>
    <submittedName>
        <fullName evidence="1">Uncharacterized protein</fullName>
    </submittedName>
</protein>
<keyword evidence="2" id="KW-1185">Reference proteome</keyword>